<evidence type="ECO:0000313" key="1">
    <source>
        <dbReference type="EMBL" id="CAH1438491.1"/>
    </source>
</evidence>
<comment type="caution">
    <text evidence="1">The sequence shown here is derived from an EMBL/GenBank/DDBJ whole genome shotgun (WGS) entry which is preliminary data.</text>
</comment>
<dbReference type="EMBL" id="CAKMRJ010004445">
    <property type="protein sequence ID" value="CAH1438491.1"/>
    <property type="molecule type" value="Genomic_DNA"/>
</dbReference>
<protein>
    <submittedName>
        <fullName evidence="1">Uncharacterized protein</fullName>
    </submittedName>
</protein>
<reference evidence="1 2" key="1">
    <citation type="submission" date="2022-01" db="EMBL/GenBank/DDBJ databases">
        <authorList>
            <person name="Xiong W."/>
            <person name="Schranz E."/>
        </authorList>
    </citation>
    <scope>NUCLEOTIDE SEQUENCE [LARGE SCALE GENOMIC DNA]</scope>
</reference>
<organism evidence="1 2">
    <name type="scientific">Lactuca virosa</name>
    <dbReference type="NCBI Taxonomy" id="75947"/>
    <lineage>
        <taxon>Eukaryota</taxon>
        <taxon>Viridiplantae</taxon>
        <taxon>Streptophyta</taxon>
        <taxon>Embryophyta</taxon>
        <taxon>Tracheophyta</taxon>
        <taxon>Spermatophyta</taxon>
        <taxon>Magnoliopsida</taxon>
        <taxon>eudicotyledons</taxon>
        <taxon>Gunneridae</taxon>
        <taxon>Pentapetalae</taxon>
        <taxon>asterids</taxon>
        <taxon>campanulids</taxon>
        <taxon>Asterales</taxon>
        <taxon>Asteraceae</taxon>
        <taxon>Cichorioideae</taxon>
        <taxon>Cichorieae</taxon>
        <taxon>Lactucinae</taxon>
        <taxon>Lactuca</taxon>
    </lineage>
</organism>
<name>A0AAU9NKW3_9ASTR</name>
<sequence>MLKTQQKLHGVLIALEGNGLAERCQGEVELSSSEVNYGGLIPDEGLSNDIRGGELLVVNSSGQFSKLEVLELGSKSCLCFGASSVANHQEKLQKKKNPKGVKVYRPNLWRTANHSVPQQHR</sequence>
<dbReference type="Proteomes" id="UP001157418">
    <property type="component" value="Unassembled WGS sequence"/>
</dbReference>
<keyword evidence="2" id="KW-1185">Reference proteome</keyword>
<proteinExistence type="predicted"/>
<evidence type="ECO:0000313" key="2">
    <source>
        <dbReference type="Proteomes" id="UP001157418"/>
    </source>
</evidence>
<dbReference type="AlphaFoldDB" id="A0AAU9NKW3"/>
<accession>A0AAU9NKW3</accession>
<gene>
    <name evidence="1" type="ORF">LVIROSA_LOCUS24751</name>
</gene>